<feature type="domain" description="Outer membrane protein beta-barrel" evidence="6">
    <location>
        <begin position="11"/>
        <end position="197"/>
    </location>
</feature>
<sequence>MRIFNILLASAAMAAAAAATPAFAQDSTFTGPRIEANVGYDSVHADDHVAATPNSIDAARLGIAAGYDVGIGKVVTIGVEGGIGWALGDGRSYTSGATTVTADTGRDIDVSLRVGARVAPRTLVYAKGGWANSEFHGTVKTGATSVSARSDEDGWRIGLGVEQMLGEHVYAKAEYRYTDYGDDVTRHQALVGIGYRF</sequence>
<name>A0ABU9YB82_9SPHN</name>
<dbReference type="NCBIfam" id="TIGR01414">
    <property type="entry name" value="autotrans_barl"/>
    <property type="match status" value="1"/>
</dbReference>
<dbReference type="RefSeq" id="WP_343890222.1">
    <property type="nucleotide sequence ID" value="NZ_BAAAEH010000030.1"/>
</dbReference>
<organism evidence="7 8">
    <name type="scientific">Sphingomonas oligophenolica</name>
    <dbReference type="NCBI Taxonomy" id="301154"/>
    <lineage>
        <taxon>Bacteria</taxon>
        <taxon>Pseudomonadati</taxon>
        <taxon>Pseudomonadota</taxon>
        <taxon>Alphaproteobacteria</taxon>
        <taxon>Sphingomonadales</taxon>
        <taxon>Sphingomonadaceae</taxon>
        <taxon>Sphingomonas</taxon>
    </lineage>
</organism>
<dbReference type="Gene3D" id="2.40.160.20">
    <property type="match status" value="1"/>
</dbReference>
<reference evidence="7 8" key="1">
    <citation type="submission" date="2024-05" db="EMBL/GenBank/DDBJ databases">
        <authorList>
            <person name="Liu Q."/>
            <person name="Xin Y.-H."/>
        </authorList>
    </citation>
    <scope>NUCLEOTIDE SEQUENCE [LARGE SCALE GENOMIC DNA]</scope>
    <source>
        <strain evidence="7 8">CGMCC 1.10181</strain>
    </source>
</reference>
<dbReference type="PANTHER" id="PTHR34001:SF3">
    <property type="entry name" value="BLL7405 PROTEIN"/>
    <property type="match status" value="1"/>
</dbReference>
<keyword evidence="8" id="KW-1185">Reference proteome</keyword>
<evidence type="ECO:0000256" key="5">
    <source>
        <dbReference type="SAM" id="SignalP"/>
    </source>
</evidence>
<feature type="chain" id="PRO_5047025112" evidence="5">
    <location>
        <begin position="25"/>
        <end position="197"/>
    </location>
</feature>
<dbReference type="InterPro" id="IPR027385">
    <property type="entry name" value="Beta-barrel_OMP"/>
</dbReference>
<evidence type="ECO:0000313" key="7">
    <source>
        <dbReference type="EMBL" id="MEN2793057.1"/>
    </source>
</evidence>
<keyword evidence="2 5" id="KW-0732">Signal</keyword>
<dbReference type="InterPro" id="IPR051692">
    <property type="entry name" value="OMP-like"/>
</dbReference>
<evidence type="ECO:0000259" key="6">
    <source>
        <dbReference type="Pfam" id="PF13505"/>
    </source>
</evidence>
<dbReference type="EMBL" id="JBDIME010000038">
    <property type="protein sequence ID" value="MEN2793057.1"/>
    <property type="molecule type" value="Genomic_DNA"/>
</dbReference>
<dbReference type="InterPro" id="IPR011250">
    <property type="entry name" value="OMP/PagP_B-barrel"/>
</dbReference>
<proteinExistence type="inferred from homology"/>
<accession>A0ABU9YB82</accession>
<dbReference type="InterPro" id="IPR006315">
    <property type="entry name" value="OM_autotransptr_brl_dom"/>
</dbReference>
<gene>
    <name evidence="7" type="ORF">ABC974_25760</name>
</gene>
<dbReference type="SUPFAM" id="SSF56925">
    <property type="entry name" value="OMPA-like"/>
    <property type="match status" value="1"/>
</dbReference>
<dbReference type="Proteomes" id="UP001419910">
    <property type="component" value="Unassembled WGS sequence"/>
</dbReference>
<dbReference type="Pfam" id="PF13505">
    <property type="entry name" value="OMP_b-brl"/>
    <property type="match status" value="1"/>
</dbReference>
<comment type="similarity">
    <text evidence="4">Belongs to the Omp25/RopB family.</text>
</comment>
<evidence type="ECO:0000256" key="1">
    <source>
        <dbReference type="ARBA" id="ARBA00004370"/>
    </source>
</evidence>
<evidence type="ECO:0000256" key="2">
    <source>
        <dbReference type="ARBA" id="ARBA00022729"/>
    </source>
</evidence>
<feature type="signal peptide" evidence="5">
    <location>
        <begin position="1"/>
        <end position="24"/>
    </location>
</feature>
<evidence type="ECO:0000256" key="3">
    <source>
        <dbReference type="ARBA" id="ARBA00023136"/>
    </source>
</evidence>
<comment type="subcellular location">
    <subcellularLocation>
        <location evidence="1">Membrane</location>
    </subcellularLocation>
</comment>
<comment type="caution">
    <text evidence="7">The sequence shown here is derived from an EMBL/GenBank/DDBJ whole genome shotgun (WGS) entry which is preliminary data.</text>
</comment>
<keyword evidence="3" id="KW-0472">Membrane</keyword>
<dbReference type="PANTHER" id="PTHR34001">
    <property type="entry name" value="BLL7405 PROTEIN"/>
    <property type="match status" value="1"/>
</dbReference>
<evidence type="ECO:0000256" key="4">
    <source>
        <dbReference type="ARBA" id="ARBA00038306"/>
    </source>
</evidence>
<protein>
    <submittedName>
        <fullName evidence="7">Porin family protein</fullName>
    </submittedName>
</protein>
<evidence type="ECO:0000313" key="8">
    <source>
        <dbReference type="Proteomes" id="UP001419910"/>
    </source>
</evidence>